<accession>A0A1I3KRE3</accession>
<dbReference type="InterPro" id="IPR014519">
    <property type="entry name" value="UCP024492"/>
</dbReference>
<dbReference type="RefSeq" id="WP_089819094.1">
    <property type="nucleotide sequence ID" value="NZ_FORQ01000001.1"/>
</dbReference>
<gene>
    <name evidence="1" type="ORF">SAMN05421638_0968</name>
</gene>
<sequence length="182" mass="21012">MEKDSTGKNTVYTIGHSTRSFEEFLALLQSFNIKVLADIRKMPGSRKFPQFDQDELKRTLEEYGIQYVYLENLGGRRKLSATSKNTTWRNKSFQAYADYMETKFFEVGAETLKDFAAEKPTAMMCSEAVWWRCHRSMVSDCFKSQGWTVLHIMSEGKATEHPYTSPARIADGKLVYTPEQEN</sequence>
<dbReference type="Pfam" id="PF04343">
    <property type="entry name" value="DUF488"/>
    <property type="match status" value="1"/>
</dbReference>
<proteinExistence type="predicted"/>
<dbReference type="PANTHER" id="PTHR39337">
    <property type="entry name" value="BLR5642 PROTEIN"/>
    <property type="match status" value="1"/>
</dbReference>
<keyword evidence="2" id="KW-1185">Reference proteome</keyword>
<dbReference type="EMBL" id="FORQ01000001">
    <property type="protein sequence ID" value="SFI75081.1"/>
    <property type="molecule type" value="Genomic_DNA"/>
</dbReference>
<evidence type="ECO:0000313" key="1">
    <source>
        <dbReference type="EMBL" id="SFI75081.1"/>
    </source>
</evidence>
<evidence type="ECO:0008006" key="3">
    <source>
        <dbReference type="Google" id="ProtNLM"/>
    </source>
</evidence>
<dbReference type="InterPro" id="IPR007438">
    <property type="entry name" value="DUF488"/>
</dbReference>
<dbReference type="AlphaFoldDB" id="A0A1I3KRE3"/>
<organism evidence="1 2">
    <name type="scientific">Kaistella treverensis</name>
    <dbReference type="NCBI Taxonomy" id="631455"/>
    <lineage>
        <taxon>Bacteria</taxon>
        <taxon>Pseudomonadati</taxon>
        <taxon>Bacteroidota</taxon>
        <taxon>Flavobacteriia</taxon>
        <taxon>Flavobacteriales</taxon>
        <taxon>Weeksellaceae</taxon>
        <taxon>Chryseobacterium group</taxon>
        <taxon>Kaistella</taxon>
    </lineage>
</organism>
<name>A0A1I3KRE3_9FLAO</name>
<dbReference type="Proteomes" id="UP000242560">
    <property type="component" value="Unassembled WGS sequence"/>
</dbReference>
<dbReference type="PANTHER" id="PTHR39337:SF1">
    <property type="entry name" value="BLR5642 PROTEIN"/>
    <property type="match status" value="1"/>
</dbReference>
<evidence type="ECO:0000313" key="2">
    <source>
        <dbReference type="Proteomes" id="UP000242560"/>
    </source>
</evidence>
<protein>
    <recommendedName>
        <fullName evidence="3">DUF488 domain-containing protein</fullName>
    </recommendedName>
</protein>
<reference evidence="2" key="1">
    <citation type="submission" date="2016-10" db="EMBL/GenBank/DDBJ databases">
        <authorList>
            <person name="Varghese N."/>
            <person name="Submissions S."/>
        </authorList>
    </citation>
    <scope>NUCLEOTIDE SEQUENCE [LARGE SCALE GENOMIC DNA]</scope>
    <source>
        <strain evidence="2">DSM 22251</strain>
    </source>
</reference>
<dbReference type="PIRSF" id="PIRSF024492">
    <property type="entry name" value="UCP024492"/>
    <property type="match status" value="1"/>
</dbReference>